<dbReference type="EMBL" id="BTCM01000007">
    <property type="protein sequence ID" value="GMK59392.1"/>
    <property type="molecule type" value="Genomic_DNA"/>
</dbReference>
<reference evidence="2" key="1">
    <citation type="journal article" date="2023" name="BMC Genomics">
        <title>Chromosome-level genome assemblies of Cutaneotrichosporon spp. (Trichosporonales, Basidiomycota) reveal imbalanced evolution between nucleotide sequences and chromosome synteny.</title>
        <authorList>
            <person name="Kobayashi Y."/>
            <person name="Kayamori A."/>
            <person name="Aoki K."/>
            <person name="Shiwa Y."/>
            <person name="Matsutani M."/>
            <person name="Fujita N."/>
            <person name="Sugita T."/>
            <person name="Iwasaki W."/>
            <person name="Tanaka N."/>
            <person name="Takashima M."/>
        </authorList>
    </citation>
    <scope>NUCLEOTIDE SEQUENCE</scope>
    <source>
        <strain evidence="2">HIS016</strain>
    </source>
</reference>
<dbReference type="Proteomes" id="UP001222932">
    <property type="component" value="Unassembled WGS sequence"/>
</dbReference>
<comment type="caution">
    <text evidence="2">The sequence shown here is derived from an EMBL/GenBank/DDBJ whole genome shotgun (WGS) entry which is preliminary data.</text>
</comment>
<dbReference type="InterPro" id="IPR003010">
    <property type="entry name" value="C-N_Hydrolase"/>
</dbReference>
<dbReference type="PROSITE" id="PS50263">
    <property type="entry name" value="CN_HYDROLASE"/>
    <property type="match status" value="1"/>
</dbReference>
<dbReference type="Gene3D" id="3.60.110.10">
    <property type="entry name" value="Carbon-nitrogen hydrolase"/>
    <property type="match status" value="1"/>
</dbReference>
<dbReference type="InterPro" id="IPR001110">
    <property type="entry name" value="UPF0012_CS"/>
</dbReference>
<gene>
    <name evidence="2" type="primary">NIT2</name>
    <name evidence="2" type="ORF">CspeluHIS016_0704070</name>
</gene>
<organism evidence="2 3">
    <name type="scientific">Cutaneotrichosporon spelunceum</name>
    <dbReference type="NCBI Taxonomy" id="1672016"/>
    <lineage>
        <taxon>Eukaryota</taxon>
        <taxon>Fungi</taxon>
        <taxon>Dikarya</taxon>
        <taxon>Basidiomycota</taxon>
        <taxon>Agaricomycotina</taxon>
        <taxon>Tremellomycetes</taxon>
        <taxon>Trichosporonales</taxon>
        <taxon>Trichosporonaceae</taxon>
        <taxon>Cutaneotrichosporon</taxon>
    </lineage>
</organism>
<evidence type="ECO:0000259" key="1">
    <source>
        <dbReference type="PROSITE" id="PS50263"/>
    </source>
</evidence>
<evidence type="ECO:0000313" key="2">
    <source>
        <dbReference type="EMBL" id="GMK59392.1"/>
    </source>
</evidence>
<accession>A0AAD3YEX3</accession>
<dbReference type="SUPFAM" id="SSF56317">
    <property type="entry name" value="Carbon-nitrogen hydrolase"/>
    <property type="match status" value="1"/>
</dbReference>
<sequence length="319" mass="35292">MLFASSRLALLNRPRTRRIMTKVAVCQIRSTADPAHNLRISTSVIRDAVAAGATACFLPEASDFIVQSTEECRRLSLPLSRHTYTLGLQALAQELGISISVGVHDVPEEAEEDEPDSLRVYNTHVVIDSDGAIKSKYSKLHLFDVELVQDGRTKRIGESDRVRPGRAIVPPVEMAGFKVGLEICYDLRFPELSIVLARMGADVLTFPSAFMLPTGRAHWATLLRAAAIQYQVYVLAAAQYGAHHASRSSWGESLAFDPWGRELGRLRSVEEDETDGQYERGGEFFVCQLDHGVISETRKQIPLAIQKRADIYGVVGERG</sequence>
<dbReference type="PANTHER" id="PTHR23088">
    <property type="entry name" value="NITRILASE-RELATED"/>
    <property type="match status" value="1"/>
</dbReference>
<dbReference type="PROSITE" id="PS01227">
    <property type="entry name" value="UPF0012"/>
    <property type="match status" value="1"/>
</dbReference>
<dbReference type="Pfam" id="PF00795">
    <property type="entry name" value="CN_hydrolase"/>
    <property type="match status" value="1"/>
</dbReference>
<name>A0AAD3YEX3_9TREE</name>
<proteinExistence type="predicted"/>
<dbReference type="AlphaFoldDB" id="A0AAD3YEX3"/>
<dbReference type="PANTHER" id="PTHR23088:SF27">
    <property type="entry name" value="DEAMINATED GLUTATHIONE AMIDASE"/>
    <property type="match status" value="1"/>
</dbReference>
<reference evidence="2" key="2">
    <citation type="submission" date="2023-06" db="EMBL/GenBank/DDBJ databases">
        <authorList>
            <person name="Kobayashi Y."/>
            <person name="Kayamori A."/>
            <person name="Aoki K."/>
            <person name="Shiwa Y."/>
            <person name="Fujita N."/>
            <person name="Sugita T."/>
            <person name="Iwasaki W."/>
            <person name="Tanaka N."/>
            <person name="Takashima M."/>
        </authorList>
    </citation>
    <scope>NUCLEOTIDE SEQUENCE</scope>
    <source>
        <strain evidence="2">HIS016</strain>
    </source>
</reference>
<evidence type="ECO:0000313" key="3">
    <source>
        <dbReference type="Proteomes" id="UP001222932"/>
    </source>
</evidence>
<dbReference type="InterPro" id="IPR036526">
    <property type="entry name" value="C-N_Hydrolase_sf"/>
</dbReference>
<keyword evidence="3" id="KW-1185">Reference proteome</keyword>
<protein>
    <recommendedName>
        <fullName evidence="1">CN hydrolase domain-containing protein</fullName>
    </recommendedName>
</protein>
<feature type="domain" description="CN hydrolase" evidence="1">
    <location>
        <begin position="21"/>
        <end position="286"/>
    </location>
</feature>